<comment type="caution">
    <text evidence="1">The sequence shown here is derived from an EMBL/GenBank/DDBJ whole genome shotgun (WGS) entry which is preliminary data.</text>
</comment>
<evidence type="ECO:0000313" key="2">
    <source>
        <dbReference type="Proteomes" id="UP000185860"/>
    </source>
</evidence>
<protein>
    <submittedName>
        <fullName evidence="1">Uncharacterized protein</fullName>
    </submittedName>
</protein>
<dbReference type="AlphaFoldDB" id="A0A1U7IL98"/>
<reference evidence="1 2" key="1">
    <citation type="submission" date="2016-11" db="EMBL/GenBank/DDBJ databases">
        <title>Draft Genome Sequences of Nine Cyanobacterial Strains from Diverse Habitats.</title>
        <authorList>
            <person name="Zhu T."/>
            <person name="Hou S."/>
            <person name="Lu X."/>
            <person name="Hess W.R."/>
        </authorList>
    </citation>
    <scope>NUCLEOTIDE SEQUENCE [LARGE SCALE GENOMIC DNA]</scope>
    <source>
        <strain evidence="1 2">IAM M-71</strain>
    </source>
</reference>
<dbReference type="Proteomes" id="UP000185860">
    <property type="component" value="Unassembled WGS sequence"/>
</dbReference>
<evidence type="ECO:0000313" key="1">
    <source>
        <dbReference type="EMBL" id="OKH37952.1"/>
    </source>
</evidence>
<sequence>MLTNPKHNVTELNFFDKLFAQVVPSSSKHKTHNFADQIESVNYEFEKIDSHTAQMTGYGKGVHPRDYIILTKERIRYRVEAIEYYSDPPELWTALLIQCNAE</sequence>
<name>A0A1U7IL98_9CYAN</name>
<proteinExistence type="predicted"/>
<accession>A0A1U7IL98</accession>
<dbReference type="EMBL" id="MRCE01000010">
    <property type="protein sequence ID" value="OKH37952.1"/>
    <property type="molecule type" value="Genomic_DNA"/>
</dbReference>
<gene>
    <name evidence="1" type="ORF">NIES2119_12235</name>
</gene>
<organism evidence="1 2">
    <name type="scientific">[Phormidium ambiguum] IAM M-71</name>
    <dbReference type="NCBI Taxonomy" id="454136"/>
    <lineage>
        <taxon>Bacteria</taxon>
        <taxon>Bacillati</taxon>
        <taxon>Cyanobacteriota</taxon>
        <taxon>Cyanophyceae</taxon>
        <taxon>Oscillatoriophycideae</taxon>
        <taxon>Aerosakkonematales</taxon>
        <taxon>Aerosakkonemataceae</taxon>
        <taxon>Floridanema</taxon>
    </lineage>
</organism>